<keyword evidence="2" id="KW-0812">Transmembrane</keyword>
<name>A0A6A6C2C7_ZASCE</name>
<accession>A0A6A6C2C7</accession>
<keyword evidence="2" id="KW-1133">Transmembrane helix</keyword>
<keyword evidence="3" id="KW-0732">Signal</keyword>
<feature type="transmembrane region" description="Helical" evidence="2">
    <location>
        <begin position="370"/>
        <end position="391"/>
    </location>
</feature>
<feature type="region of interest" description="Disordered" evidence="1">
    <location>
        <begin position="576"/>
        <end position="638"/>
    </location>
</feature>
<dbReference type="OrthoDB" id="4225201at2759"/>
<dbReference type="AlphaFoldDB" id="A0A6A6C2C7"/>
<feature type="signal peptide" evidence="3">
    <location>
        <begin position="1"/>
        <end position="17"/>
    </location>
</feature>
<evidence type="ECO:0000256" key="2">
    <source>
        <dbReference type="SAM" id="Phobius"/>
    </source>
</evidence>
<protein>
    <recommendedName>
        <fullName evidence="6">Ca2+-modulated nonselective cation channel polycystin</fullName>
    </recommendedName>
</protein>
<feature type="compositionally biased region" description="Low complexity" evidence="1">
    <location>
        <begin position="578"/>
        <end position="589"/>
    </location>
</feature>
<feature type="chain" id="PRO_5025345735" description="Ca2+-modulated nonselective cation channel polycystin" evidence="3">
    <location>
        <begin position="18"/>
        <end position="638"/>
    </location>
</feature>
<proteinExistence type="predicted"/>
<evidence type="ECO:0000256" key="1">
    <source>
        <dbReference type="SAM" id="MobiDB-lite"/>
    </source>
</evidence>
<sequence length="638" mass="69946">MRCSAAVHLLSLASTLAMPVISSASASTGLSMPPDDATSSDLAVVEYNIESACAKFEASVGVQDEQLTTPLVFELQINPTEHLRTSDISLNGEPLELLWTTSEYNSSWTVIAPAQHSLSVPDKLGFPHDLRVTIGGIVADVPETLLSSLKSSSTQNINVHIDSVDGVTTGSSGLIGFTILTDPTAPRRLLRLVPVRVPEPIKFDQLEESFMVAQPVHDVTPNEPVGYDDDESHDIEAEIESLLLLEAQAGELNTAIAAKKHAIAKCLKEHRDHVTLKHLLQQCDGLVCAAKVIAQRICDKMGILTVPKVGYAQVQDPHLQNLIDLDDENVRPYASTKAGIGSEKYSNTTRIGSLSSAAIQPIQVVYPQSLLFRVLGGIAAALGLTALFAFIRQKCMSMRRRVDRAADREERRNARAYRRAARRAEMRRRWDAFVAAINCFKSPAEPPRMEDYEEKRALILQDAFLEQDIDAAEKGEVMEAEIRELRHAHQIVSSLVRVDEHRYDLITPINDPPPPMVPLPYTPATRSRASTATLPSYTSELLPDYTSRYTRTEAGSSSSSLRSNSVVIEGLDLRSPISSSAGGTFTGSTPRTHSVDSSTNGSRRSRYTPTSSVIETSPRPSEETLRTNCRRSRDTNDL</sequence>
<keyword evidence="5" id="KW-1185">Reference proteome</keyword>
<dbReference type="EMBL" id="ML993621">
    <property type="protein sequence ID" value="KAF2161073.1"/>
    <property type="molecule type" value="Genomic_DNA"/>
</dbReference>
<feature type="compositionally biased region" description="Basic and acidic residues" evidence="1">
    <location>
        <begin position="620"/>
        <end position="638"/>
    </location>
</feature>
<evidence type="ECO:0008006" key="6">
    <source>
        <dbReference type="Google" id="ProtNLM"/>
    </source>
</evidence>
<organism evidence="4 5">
    <name type="scientific">Zasmidium cellare ATCC 36951</name>
    <dbReference type="NCBI Taxonomy" id="1080233"/>
    <lineage>
        <taxon>Eukaryota</taxon>
        <taxon>Fungi</taxon>
        <taxon>Dikarya</taxon>
        <taxon>Ascomycota</taxon>
        <taxon>Pezizomycotina</taxon>
        <taxon>Dothideomycetes</taxon>
        <taxon>Dothideomycetidae</taxon>
        <taxon>Mycosphaerellales</taxon>
        <taxon>Mycosphaerellaceae</taxon>
        <taxon>Zasmidium</taxon>
    </lineage>
</organism>
<reference evidence="4" key="1">
    <citation type="journal article" date="2020" name="Stud. Mycol.">
        <title>101 Dothideomycetes genomes: a test case for predicting lifestyles and emergence of pathogens.</title>
        <authorList>
            <person name="Haridas S."/>
            <person name="Albert R."/>
            <person name="Binder M."/>
            <person name="Bloem J."/>
            <person name="Labutti K."/>
            <person name="Salamov A."/>
            <person name="Andreopoulos B."/>
            <person name="Baker S."/>
            <person name="Barry K."/>
            <person name="Bills G."/>
            <person name="Bluhm B."/>
            <person name="Cannon C."/>
            <person name="Castanera R."/>
            <person name="Culley D."/>
            <person name="Daum C."/>
            <person name="Ezra D."/>
            <person name="Gonzalez J."/>
            <person name="Henrissat B."/>
            <person name="Kuo A."/>
            <person name="Liang C."/>
            <person name="Lipzen A."/>
            <person name="Lutzoni F."/>
            <person name="Magnuson J."/>
            <person name="Mondo S."/>
            <person name="Nolan M."/>
            <person name="Ohm R."/>
            <person name="Pangilinan J."/>
            <person name="Park H.-J."/>
            <person name="Ramirez L."/>
            <person name="Alfaro M."/>
            <person name="Sun H."/>
            <person name="Tritt A."/>
            <person name="Yoshinaga Y."/>
            <person name="Zwiers L.-H."/>
            <person name="Turgeon B."/>
            <person name="Goodwin S."/>
            <person name="Spatafora J."/>
            <person name="Crous P."/>
            <person name="Grigoriev I."/>
        </authorList>
    </citation>
    <scope>NUCLEOTIDE SEQUENCE</scope>
    <source>
        <strain evidence="4">ATCC 36951</strain>
    </source>
</reference>
<feature type="compositionally biased region" description="Polar residues" evidence="1">
    <location>
        <begin position="590"/>
        <end position="619"/>
    </location>
</feature>
<keyword evidence="2" id="KW-0472">Membrane</keyword>
<dbReference type="RefSeq" id="XP_033661962.1">
    <property type="nucleotide sequence ID" value="XM_033809021.1"/>
</dbReference>
<gene>
    <name evidence="4" type="ORF">M409DRAFT_28403</name>
</gene>
<evidence type="ECO:0000313" key="4">
    <source>
        <dbReference type="EMBL" id="KAF2161073.1"/>
    </source>
</evidence>
<evidence type="ECO:0000256" key="3">
    <source>
        <dbReference type="SAM" id="SignalP"/>
    </source>
</evidence>
<dbReference type="Proteomes" id="UP000799537">
    <property type="component" value="Unassembled WGS sequence"/>
</dbReference>
<dbReference type="GeneID" id="54562293"/>
<evidence type="ECO:0000313" key="5">
    <source>
        <dbReference type="Proteomes" id="UP000799537"/>
    </source>
</evidence>